<evidence type="ECO:0000256" key="4">
    <source>
        <dbReference type="ARBA" id="ARBA00022989"/>
    </source>
</evidence>
<feature type="transmembrane region" description="Helical" evidence="6">
    <location>
        <begin position="41"/>
        <end position="63"/>
    </location>
</feature>
<evidence type="ECO:0000313" key="9">
    <source>
        <dbReference type="Proteomes" id="UP001431449"/>
    </source>
</evidence>
<dbReference type="InterPro" id="IPR050710">
    <property type="entry name" value="Band7/mec-2_domain"/>
</dbReference>
<dbReference type="Gene3D" id="3.30.479.30">
    <property type="entry name" value="Band 7 domain"/>
    <property type="match status" value="1"/>
</dbReference>
<dbReference type="InterPro" id="IPR036013">
    <property type="entry name" value="Band_7/SPFH_dom_sf"/>
</dbReference>
<dbReference type="PANTHER" id="PTHR43327:SF2">
    <property type="entry name" value="MODULATOR OF FTSH PROTEASE HFLK"/>
    <property type="match status" value="1"/>
</dbReference>
<evidence type="ECO:0000256" key="5">
    <source>
        <dbReference type="ARBA" id="ARBA00023136"/>
    </source>
</evidence>
<comment type="similarity">
    <text evidence="2 6">Belongs to the band 7/mec-2 family. HflK subfamily.</text>
</comment>
<dbReference type="InterPro" id="IPR010201">
    <property type="entry name" value="HflK"/>
</dbReference>
<dbReference type="Pfam" id="PF01145">
    <property type="entry name" value="Band_7"/>
    <property type="match status" value="1"/>
</dbReference>
<comment type="caution">
    <text evidence="8">The sequence shown here is derived from an EMBL/GenBank/DDBJ whole genome shotgun (WGS) entry which is preliminary data.</text>
</comment>
<dbReference type="SMART" id="SM00244">
    <property type="entry name" value="PHB"/>
    <property type="match status" value="1"/>
</dbReference>
<evidence type="ECO:0000256" key="1">
    <source>
        <dbReference type="ARBA" id="ARBA00004167"/>
    </source>
</evidence>
<keyword evidence="3 6" id="KW-0812">Transmembrane</keyword>
<reference evidence="8" key="1">
    <citation type="submission" date="2022-04" db="EMBL/GenBank/DDBJ databases">
        <title>Lysobacter sp. CAU 1642 isolated from sea sand.</title>
        <authorList>
            <person name="Kim W."/>
        </authorList>
    </citation>
    <scope>NUCLEOTIDE SEQUENCE</scope>
    <source>
        <strain evidence="8">CAU 1642</strain>
    </source>
</reference>
<keyword evidence="4 6" id="KW-1133">Transmembrane helix</keyword>
<protein>
    <recommendedName>
        <fullName evidence="6">Protein HflK</fullName>
    </recommendedName>
</protein>
<dbReference type="EMBL" id="JALNMH010000002">
    <property type="protein sequence ID" value="MCK7592654.1"/>
    <property type="molecule type" value="Genomic_DNA"/>
</dbReference>
<dbReference type="InterPro" id="IPR001107">
    <property type="entry name" value="Band_7"/>
</dbReference>
<comment type="subcellular location">
    <subcellularLocation>
        <location evidence="1">Membrane</location>
        <topology evidence="1">Single-pass membrane protein</topology>
    </subcellularLocation>
</comment>
<dbReference type="CDD" id="cd03404">
    <property type="entry name" value="SPFH_HflK"/>
    <property type="match status" value="1"/>
</dbReference>
<dbReference type="SUPFAM" id="SSF117892">
    <property type="entry name" value="Band 7/SPFH domain"/>
    <property type="match status" value="1"/>
</dbReference>
<dbReference type="PANTHER" id="PTHR43327">
    <property type="entry name" value="STOMATIN-LIKE PROTEIN 2, MITOCHONDRIAL"/>
    <property type="match status" value="1"/>
</dbReference>
<accession>A0ABT0GDM1</accession>
<evidence type="ECO:0000256" key="3">
    <source>
        <dbReference type="ARBA" id="ARBA00022692"/>
    </source>
</evidence>
<keyword evidence="9" id="KW-1185">Reference proteome</keyword>
<organism evidence="8 9">
    <name type="scientific">Pseudomarimonas salicorniae</name>
    <dbReference type="NCBI Taxonomy" id="2933270"/>
    <lineage>
        <taxon>Bacteria</taxon>
        <taxon>Pseudomonadati</taxon>
        <taxon>Pseudomonadota</taxon>
        <taxon>Gammaproteobacteria</taxon>
        <taxon>Lysobacterales</taxon>
        <taxon>Lysobacteraceae</taxon>
        <taxon>Pseudomarimonas</taxon>
    </lineage>
</organism>
<feature type="domain" description="Band 7" evidence="7">
    <location>
        <begin position="58"/>
        <end position="240"/>
    </location>
</feature>
<keyword evidence="8" id="KW-0378">Hydrolase</keyword>
<keyword evidence="8" id="KW-0645">Protease</keyword>
<evidence type="ECO:0000313" key="8">
    <source>
        <dbReference type="EMBL" id="MCK7592654.1"/>
    </source>
</evidence>
<evidence type="ECO:0000256" key="6">
    <source>
        <dbReference type="RuleBase" id="RU364113"/>
    </source>
</evidence>
<sequence>MSNNTINLSAIFEKVRSEAGRGGRGGKGPPRGGGGTGKGGYMAGVIGIGLIALWFVMSTYYTVQPEERAVVKRFGEVIKIADPGLHFKAPFGIDTVEFVATERVLKQEFGFRTSGSDGTRSQYSETDYPDESLMLSGDLNIVDVEWVVQYRIADPMKFLYGMRDPTRSLRDISESVMRRAVGNRLGSEVLTTGRVEISNLARDEIQEAMEKYGTGIQVVTVELQDVVPPKAVQPAFNEVNEARQERERMINEATKQANQVIPRAQGEANRTIAEAEGYATERVNGALGETARFRSILSEYRTAPEVTRTRMYLETIDRVLPKIGSIVVVQDGQSTPLPLLRLRDAQGSKDKENAQ</sequence>
<comment type="function">
    <text evidence="6">HflC and HflK could encode or regulate a protease.</text>
</comment>
<dbReference type="GO" id="GO:0008233">
    <property type="term" value="F:peptidase activity"/>
    <property type="evidence" value="ECO:0007669"/>
    <property type="project" value="UniProtKB-KW"/>
</dbReference>
<proteinExistence type="inferred from homology"/>
<dbReference type="GO" id="GO:0006508">
    <property type="term" value="P:proteolysis"/>
    <property type="evidence" value="ECO:0007669"/>
    <property type="project" value="UniProtKB-KW"/>
</dbReference>
<evidence type="ECO:0000256" key="2">
    <source>
        <dbReference type="ARBA" id="ARBA00006971"/>
    </source>
</evidence>
<gene>
    <name evidence="8" type="primary">hflK</name>
    <name evidence="8" type="ORF">M0G41_03110</name>
</gene>
<dbReference type="RefSeq" id="WP_248204930.1">
    <property type="nucleotide sequence ID" value="NZ_JALNMH010000002.1"/>
</dbReference>
<keyword evidence="5 6" id="KW-0472">Membrane</keyword>
<dbReference type="NCBIfam" id="TIGR01933">
    <property type="entry name" value="hflK"/>
    <property type="match status" value="1"/>
</dbReference>
<dbReference type="Proteomes" id="UP001431449">
    <property type="component" value="Unassembled WGS sequence"/>
</dbReference>
<evidence type="ECO:0000259" key="7">
    <source>
        <dbReference type="SMART" id="SM00244"/>
    </source>
</evidence>
<name>A0ABT0GDM1_9GAMM</name>
<comment type="subunit">
    <text evidence="6">HflC and HflK may interact to form a multimeric complex.</text>
</comment>